<dbReference type="Pfam" id="PF03080">
    <property type="entry name" value="Neprosin"/>
    <property type="match status" value="1"/>
</dbReference>
<reference evidence="4" key="1">
    <citation type="journal article" date="2017" name="Front. Plant Sci.">
        <title>Climate Clever Clovers: New Paradigm to Reduce the Environmental Footprint of Ruminants by Breeding Low Methanogenic Forages Utilizing Haplotype Variation.</title>
        <authorList>
            <person name="Kaur P."/>
            <person name="Appels R."/>
            <person name="Bayer P.E."/>
            <person name="Keeble-Gagnere G."/>
            <person name="Wang J."/>
            <person name="Hirakawa H."/>
            <person name="Shirasawa K."/>
            <person name="Vercoe P."/>
            <person name="Stefanova K."/>
            <person name="Durmic Z."/>
            <person name="Nichols P."/>
            <person name="Revell C."/>
            <person name="Isobe S.N."/>
            <person name="Edwards D."/>
            <person name="Erskine W."/>
        </authorList>
    </citation>
    <scope>NUCLEOTIDE SEQUENCE [LARGE SCALE GENOMIC DNA]</scope>
    <source>
        <strain evidence="4">cv. Daliak</strain>
    </source>
</reference>
<accession>A0A2Z6LHB8</accession>
<evidence type="ECO:0000313" key="3">
    <source>
        <dbReference type="EMBL" id="GAU13246.1"/>
    </source>
</evidence>
<organism evidence="3 4">
    <name type="scientific">Trifolium subterraneum</name>
    <name type="common">Subterranean clover</name>
    <dbReference type="NCBI Taxonomy" id="3900"/>
    <lineage>
        <taxon>Eukaryota</taxon>
        <taxon>Viridiplantae</taxon>
        <taxon>Streptophyta</taxon>
        <taxon>Embryophyta</taxon>
        <taxon>Tracheophyta</taxon>
        <taxon>Spermatophyta</taxon>
        <taxon>Magnoliopsida</taxon>
        <taxon>eudicotyledons</taxon>
        <taxon>Gunneridae</taxon>
        <taxon>Pentapetalae</taxon>
        <taxon>rosids</taxon>
        <taxon>fabids</taxon>
        <taxon>Fabales</taxon>
        <taxon>Fabaceae</taxon>
        <taxon>Papilionoideae</taxon>
        <taxon>50 kb inversion clade</taxon>
        <taxon>NPAAA clade</taxon>
        <taxon>Hologalegina</taxon>
        <taxon>IRL clade</taxon>
        <taxon>Trifolieae</taxon>
        <taxon>Trifolium</taxon>
    </lineage>
</organism>
<evidence type="ECO:0000256" key="1">
    <source>
        <dbReference type="SAM" id="MobiDB-lite"/>
    </source>
</evidence>
<dbReference type="Proteomes" id="UP000242715">
    <property type="component" value="Unassembled WGS sequence"/>
</dbReference>
<feature type="domain" description="Neprosin PEP catalytic" evidence="2">
    <location>
        <begin position="1"/>
        <end position="93"/>
    </location>
</feature>
<dbReference type="EMBL" id="DF973134">
    <property type="protein sequence ID" value="GAU13246.1"/>
    <property type="molecule type" value="Genomic_DNA"/>
</dbReference>
<dbReference type="InterPro" id="IPR004314">
    <property type="entry name" value="Neprosin"/>
</dbReference>
<feature type="compositionally biased region" description="Polar residues" evidence="1">
    <location>
        <begin position="1"/>
        <end position="23"/>
    </location>
</feature>
<proteinExistence type="predicted"/>
<evidence type="ECO:0000259" key="2">
    <source>
        <dbReference type="PROSITE" id="PS52045"/>
    </source>
</evidence>
<name>A0A2Z6LHB8_TRISU</name>
<dbReference type="AlphaFoldDB" id="A0A2Z6LHB8"/>
<feature type="region of interest" description="Disordered" evidence="1">
    <location>
        <begin position="1"/>
        <end position="28"/>
    </location>
</feature>
<dbReference type="OrthoDB" id="10380343at2759"/>
<dbReference type="PROSITE" id="PS52045">
    <property type="entry name" value="NEPROSIN_PEP_CD"/>
    <property type="match status" value="1"/>
</dbReference>
<keyword evidence="4" id="KW-1185">Reference proteome</keyword>
<evidence type="ECO:0000313" key="4">
    <source>
        <dbReference type="Proteomes" id="UP000242715"/>
    </source>
</evidence>
<sequence length="186" mass="20278">MTSANQVMWTGQTVNPTQISSPPMGSGVQPNGILGHGCYFKNLSFVNDSRKHQTLEKGMGQILNSNREYYGAAYYDVDKIGLTIQFGGPGGPSGHGGSSVDTKISGAPSERRASVQAGRAIDPPMIHKPNDSFISLVSKKQTIKYIFNIKNSILDILVKITEVLFHRIYGKINFHGGIIDIELQKI</sequence>
<gene>
    <name evidence="3" type="ORF">TSUD_246160</name>
</gene>
<protein>
    <recommendedName>
        <fullName evidence="2">Neprosin PEP catalytic domain-containing protein</fullName>
    </recommendedName>
</protein>